<dbReference type="KEGG" id="ksk:KSE_52160"/>
<dbReference type="RefSeq" id="WP_014138290.1">
    <property type="nucleotide sequence ID" value="NC_016109.1"/>
</dbReference>
<reference evidence="1 2" key="1">
    <citation type="journal article" date="2010" name="DNA Res.">
        <title>Genome sequence of Kitasatospora setae NBRC 14216T: an evolutionary snapshot of the family Streptomycetaceae.</title>
        <authorList>
            <person name="Ichikawa N."/>
            <person name="Oguchi A."/>
            <person name="Ikeda H."/>
            <person name="Ishikawa J."/>
            <person name="Kitani S."/>
            <person name="Watanabe Y."/>
            <person name="Nakamura S."/>
            <person name="Katano Y."/>
            <person name="Kishi E."/>
            <person name="Sasagawa M."/>
            <person name="Ankai A."/>
            <person name="Fukui S."/>
            <person name="Hashimoto Y."/>
            <person name="Kamata S."/>
            <person name="Otoguro M."/>
            <person name="Tanikawa S."/>
            <person name="Nihira T."/>
            <person name="Horinouchi S."/>
            <person name="Ohnishi Y."/>
            <person name="Hayakawa M."/>
            <person name="Kuzuyama T."/>
            <person name="Arisawa A."/>
            <person name="Nomoto F."/>
            <person name="Miura H."/>
            <person name="Takahashi Y."/>
            <person name="Fujita N."/>
        </authorList>
    </citation>
    <scope>NUCLEOTIDE SEQUENCE [LARGE SCALE GENOMIC DNA]</scope>
    <source>
        <strain evidence="2">ATCC 33774 / DSM 43861 / JCM 3304 / KCC A-0304 / NBRC 14216 / KM-6054</strain>
    </source>
</reference>
<dbReference type="HOGENOM" id="CLU_1407134_0_0_11"/>
<proteinExistence type="predicted"/>
<protein>
    <submittedName>
        <fullName evidence="1">Uncharacterized protein</fullName>
    </submittedName>
</protein>
<organism evidence="1 2">
    <name type="scientific">Kitasatospora setae (strain ATCC 33774 / DSM 43861 / JCM 3304 / KCC A-0304 / NBRC 14216 / KM-6054)</name>
    <name type="common">Streptomyces setae</name>
    <dbReference type="NCBI Taxonomy" id="452652"/>
    <lineage>
        <taxon>Bacteria</taxon>
        <taxon>Bacillati</taxon>
        <taxon>Actinomycetota</taxon>
        <taxon>Actinomycetes</taxon>
        <taxon>Kitasatosporales</taxon>
        <taxon>Streptomycetaceae</taxon>
        <taxon>Kitasatospora</taxon>
    </lineage>
</organism>
<evidence type="ECO:0000313" key="1">
    <source>
        <dbReference type="EMBL" id="BAJ30992.1"/>
    </source>
</evidence>
<dbReference type="AlphaFoldDB" id="E4NHL2"/>
<gene>
    <name evidence="1" type="ordered locus">KSE_52160</name>
</gene>
<evidence type="ECO:0000313" key="2">
    <source>
        <dbReference type="Proteomes" id="UP000007076"/>
    </source>
</evidence>
<dbReference type="Proteomes" id="UP000007076">
    <property type="component" value="Chromosome"/>
</dbReference>
<dbReference type="STRING" id="452652.KSE_52160"/>
<keyword evidence="2" id="KW-1185">Reference proteome</keyword>
<accession>E4NHL2</accession>
<dbReference type="PATRIC" id="fig|452652.3.peg.5211"/>
<name>E4NHL2_KITSK</name>
<sequence length="193" mass="21188">MSELTVNSLRTCPPESLADALPAAVQIGNRACVILRFVEPSVVEVYTRAHIDRVPVSDLEFEPITDETARANALAEAVEVLTICRGIGFDVHAEQRQAHAEQLEEIRLYAILAMEQGIITQTDLDDFLAAFDLEPYTNRSRVTFTITGSYEVSTSAAASKRDAEANLGPDLMFLREVPDQTTSYRVAVATEAV</sequence>
<dbReference type="EMBL" id="AP010968">
    <property type="protein sequence ID" value="BAJ30992.1"/>
    <property type="molecule type" value="Genomic_DNA"/>
</dbReference>